<keyword evidence="2 3" id="KW-0175">Coiled coil</keyword>
<protein>
    <submittedName>
        <fullName evidence="5">Uncharacterized protein</fullName>
    </submittedName>
</protein>
<keyword evidence="6" id="KW-1185">Reference proteome</keyword>
<feature type="coiled-coil region" evidence="3">
    <location>
        <begin position="92"/>
        <end position="144"/>
    </location>
</feature>
<feature type="compositionally biased region" description="Polar residues" evidence="4">
    <location>
        <begin position="21"/>
        <end position="52"/>
    </location>
</feature>
<reference evidence="5 6" key="1">
    <citation type="submission" date="2024-09" db="EMBL/GenBank/DDBJ databases">
        <title>Itraconazole resistance in Madurella fahalii resulting from another homologue of gene encoding cytochrome P450 14-alpha sterol demethylase (CYP51).</title>
        <authorList>
            <person name="Yoshioka I."/>
            <person name="Fahal A.H."/>
            <person name="Kaneko S."/>
            <person name="Yaguchi T."/>
        </authorList>
    </citation>
    <scope>NUCLEOTIDE SEQUENCE [LARGE SCALE GENOMIC DNA]</scope>
    <source>
        <strain evidence="5 6">IFM 68171</strain>
    </source>
</reference>
<organism evidence="5 6">
    <name type="scientific">Madurella fahalii</name>
    <dbReference type="NCBI Taxonomy" id="1157608"/>
    <lineage>
        <taxon>Eukaryota</taxon>
        <taxon>Fungi</taxon>
        <taxon>Dikarya</taxon>
        <taxon>Ascomycota</taxon>
        <taxon>Pezizomycotina</taxon>
        <taxon>Sordariomycetes</taxon>
        <taxon>Sordariomycetidae</taxon>
        <taxon>Sordariales</taxon>
        <taxon>Sordariales incertae sedis</taxon>
        <taxon>Madurella</taxon>
    </lineage>
</organism>
<feature type="region of interest" description="Disordered" evidence="4">
    <location>
        <begin position="1"/>
        <end position="56"/>
    </location>
</feature>
<dbReference type="GeneID" id="98177265"/>
<evidence type="ECO:0000256" key="1">
    <source>
        <dbReference type="ARBA" id="ARBA00005537"/>
    </source>
</evidence>
<dbReference type="InterPro" id="IPR008555">
    <property type="entry name" value="SIKE"/>
</dbReference>
<comment type="similarity">
    <text evidence="1">Belongs to the SIKE family.</text>
</comment>
<dbReference type="Pfam" id="PF05769">
    <property type="entry name" value="SIKE"/>
    <property type="match status" value="1"/>
</dbReference>
<accession>A0ABQ0GEY5</accession>
<comment type="caution">
    <text evidence="5">The sequence shown here is derived from an EMBL/GenBank/DDBJ whole genome shotgun (WGS) entry which is preliminary data.</text>
</comment>
<dbReference type="EMBL" id="BAAFSV010000003">
    <property type="protein sequence ID" value="GAB1316312.1"/>
    <property type="molecule type" value="Genomic_DNA"/>
</dbReference>
<gene>
    <name evidence="5" type="ORF">MFIFM68171_06522</name>
</gene>
<evidence type="ECO:0000256" key="2">
    <source>
        <dbReference type="ARBA" id="ARBA00023054"/>
    </source>
</evidence>
<evidence type="ECO:0000256" key="4">
    <source>
        <dbReference type="SAM" id="MobiDB-lite"/>
    </source>
</evidence>
<proteinExistence type="inferred from homology"/>
<sequence length="174" mass="19243">MAPSATLVQPVRTNGADRYSAPSSVVDNNSNLNFAGQSPPGSINNRRSTPTGVSGRRIAGQPLLEMAGYRSDGDDDLGDRSKINWDPASNALHRLQDKVNNLRSVIEALAANVEEEIRKKDKELRRLREENQALRDMLDQSGTRTNDMTMRVKEIEQEVDLASKRASGILDTIR</sequence>
<evidence type="ECO:0000313" key="6">
    <source>
        <dbReference type="Proteomes" id="UP001628179"/>
    </source>
</evidence>
<dbReference type="Proteomes" id="UP001628179">
    <property type="component" value="Unassembled WGS sequence"/>
</dbReference>
<evidence type="ECO:0000256" key="3">
    <source>
        <dbReference type="SAM" id="Coils"/>
    </source>
</evidence>
<name>A0ABQ0GEY5_9PEZI</name>
<evidence type="ECO:0000313" key="5">
    <source>
        <dbReference type="EMBL" id="GAB1316312.1"/>
    </source>
</evidence>
<dbReference type="RefSeq" id="XP_070918043.1">
    <property type="nucleotide sequence ID" value="XM_071061942.1"/>
</dbReference>